<dbReference type="AlphaFoldDB" id="A0A292PSG1"/>
<evidence type="ECO:0008006" key="4">
    <source>
        <dbReference type="Google" id="ProtNLM"/>
    </source>
</evidence>
<dbReference type="Proteomes" id="UP001412239">
    <property type="component" value="Unassembled WGS sequence"/>
</dbReference>
<protein>
    <recommendedName>
        <fullName evidence="4">DNA (cytosine-5)-methyltransferase 1 replication foci domain-containing protein</fullName>
    </recommendedName>
</protein>
<reference evidence="2" key="1">
    <citation type="submission" date="2015-10" db="EMBL/GenBank/DDBJ databases">
        <authorList>
            <person name="Regsiter A."/>
            <person name="william w."/>
        </authorList>
    </citation>
    <scope>NUCLEOTIDE SEQUENCE</scope>
    <source>
        <strain evidence="2">Montdore</strain>
    </source>
</reference>
<feature type="compositionally biased region" description="Basic residues" evidence="1">
    <location>
        <begin position="678"/>
        <end position="696"/>
    </location>
</feature>
<evidence type="ECO:0000313" key="3">
    <source>
        <dbReference type="Proteomes" id="UP001412239"/>
    </source>
</evidence>
<name>A0A292PSG1_9PEZI</name>
<feature type="compositionally biased region" description="Basic and acidic residues" evidence="1">
    <location>
        <begin position="637"/>
        <end position="652"/>
    </location>
</feature>
<feature type="region of interest" description="Disordered" evidence="1">
    <location>
        <begin position="379"/>
        <end position="510"/>
    </location>
</feature>
<evidence type="ECO:0000313" key="2">
    <source>
        <dbReference type="EMBL" id="CUS09721.1"/>
    </source>
</evidence>
<feature type="compositionally biased region" description="Acidic residues" evidence="1">
    <location>
        <begin position="493"/>
        <end position="502"/>
    </location>
</feature>
<dbReference type="EMBL" id="LN891071">
    <property type="protein sequence ID" value="CUS09721.1"/>
    <property type="molecule type" value="Genomic_DNA"/>
</dbReference>
<evidence type="ECO:0000256" key="1">
    <source>
        <dbReference type="SAM" id="MobiDB-lite"/>
    </source>
</evidence>
<keyword evidence="3" id="KW-1185">Reference proteome</keyword>
<organism evidence="2 3">
    <name type="scientific">Tuber aestivum</name>
    <name type="common">summer truffle</name>
    <dbReference type="NCBI Taxonomy" id="59557"/>
    <lineage>
        <taxon>Eukaryota</taxon>
        <taxon>Fungi</taxon>
        <taxon>Dikarya</taxon>
        <taxon>Ascomycota</taxon>
        <taxon>Pezizomycotina</taxon>
        <taxon>Pezizomycetes</taxon>
        <taxon>Pezizales</taxon>
        <taxon>Tuberaceae</taxon>
        <taxon>Tuber</taxon>
    </lineage>
</organism>
<gene>
    <name evidence="2" type="ORF">GSTUAT00006151001</name>
</gene>
<feature type="compositionally biased region" description="Low complexity" evidence="1">
    <location>
        <begin position="432"/>
        <end position="449"/>
    </location>
</feature>
<sequence>MLETKIFKPYDKRLDQEEWPQLRLVDAVVYKHVADGPDKICDLLDVHFTKPLRVTGTLVKMPAKFNKIVIDLPVTSQRRDSVKTAAALAKGLGGTTITLTDVHTYAIQSYRNKGEKPTIWALGGAAWYAISPALEYRECFDQSLEKASAWDMVLGLAEGPDSKQLTVEKLFTKYFKKYPSCKSVNGAETIFREFRIFLMVKILDRIDSSPTATARTMWRNFCLSKWLTTEYNGIAKSVQGLLKAGQTDGKLSTDRLTLSLNIQYFFDSLESFVLEGNLELSQFTREWLISFIVRKSGEKTQDAQLLLQEQANYLSTSMIRSRQVNWVQSSLYSDLLLMSGEVPSDGDNDEATVGAPATRVKNGGSGKGEVVATANLIPAEGRSPDALDEVNDMDQDNHSTSACIQPPRSAKGKSVLRPIMTPSVQQKSAEESGISSLPSSPPQSSHSTPVTVEKLVAPGPSTLHKRQLSGSATGSQEPAKRSRVAGGSPEGADSGDADDEDNWPPLIPGRGRPPIVCRKFISMKPDDGGTWWRCKINGCLTILPDAHLASGRVVIQKHIDDHRDTIVRAGHVIHQMPREDHALEFVPPETFYSLVLMCSALLDKIERMAAAWEQAQQENLEGFDELNRSLIELDRQRERERALAGEEGKQEPEEQANASDEEPANGERKGRGGWRGGWRGRGRGGGRGRGRGRGKQ</sequence>
<feature type="region of interest" description="Disordered" evidence="1">
    <location>
        <begin position="343"/>
        <end position="366"/>
    </location>
</feature>
<proteinExistence type="predicted"/>
<accession>A0A292PSG1</accession>
<feature type="region of interest" description="Disordered" evidence="1">
    <location>
        <begin position="637"/>
        <end position="696"/>
    </location>
</feature>